<dbReference type="Gene3D" id="3.40.30.10">
    <property type="entry name" value="Glutaredoxin"/>
    <property type="match status" value="1"/>
</dbReference>
<accession>A0A372LTG5</accession>
<proteinExistence type="predicted"/>
<keyword evidence="3" id="KW-1185">Reference proteome</keyword>
<dbReference type="InterPro" id="IPR051548">
    <property type="entry name" value="Grx-like_ET"/>
</dbReference>
<dbReference type="GO" id="GO:0045454">
    <property type="term" value="P:cell redox homeostasis"/>
    <property type="evidence" value="ECO:0007669"/>
    <property type="project" value="TreeGrafter"/>
</dbReference>
<dbReference type="Pfam" id="PF00462">
    <property type="entry name" value="Glutaredoxin"/>
    <property type="match status" value="1"/>
</dbReference>
<reference evidence="2 3" key="1">
    <citation type="submission" date="2018-08" db="EMBL/GenBank/DDBJ databases">
        <title>Bacillus chawlae sp. nov., Bacillus glennii sp. nov., and Bacillus saganii sp. nov. Isolated from the Vehicle Assembly Building at Kennedy Space Center where the Viking Spacecraft were Assembled.</title>
        <authorList>
            <person name="Seuylemezian A."/>
            <person name="Vaishampayan P."/>
        </authorList>
    </citation>
    <scope>NUCLEOTIDE SEQUENCE [LARGE SCALE GENOMIC DNA]</scope>
    <source>
        <strain evidence="2 3">V47-23a</strain>
    </source>
</reference>
<evidence type="ECO:0000259" key="1">
    <source>
        <dbReference type="Pfam" id="PF00462"/>
    </source>
</evidence>
<dbReference type="OrthoDB" id="9795531at2"/>
<dbReference type="AlphaFoldDB" id="A0A372LTG5"/>
<evidence type="ECO:0000313" key="2">
    <source>
        <dbReference type="EMBL" id="RFU71090.1"/>
    </source>
</evidence>
<evidence type="ECO:0000313" key="3">
    <source>
        <dbReference type="Proteomes" id="UP000264541"/>
    </source>
</evidence>
<name>A0A372LTG5_9BACI</name>
<dbReference type="CDD" id="cd02976">
    <property type="entry name" value="NrdH"/>
    <property type="match status" value="1"/>
</dbReference>
<dbReference type="SUPFAM" id="SSF52833">
    <property type="entry name" value="Thioredoxin-like"/>
    <property type="match status" value="1"/>
</dbReference>
<dbReference type="PANTHER" id="PTHR34386">
    <property type="entry name" value="GLUTAREDOXIN"/>
    <property type="match status" value="1"/>
</dbReference>
<dbReference type="GO" id="GO:0009055">
    <property type="term" value="F:electron transfer activity"/>
    <property type="evidence" value="ECO:0007669"/>
    <property type="project" value="TreeGrafter"/>
</dbReference>
<gene>
    <name evidence="2" type="ORF">D0469_03895</name>
</gene>
<organism evidence="2 3">
    <name type="scientific">Peribacillus saganii</name>
    <dbReference type="NCBI Taxonomy" id="2303992"/>
    <lineage>
        <taxon>Bacteria</taxon>
        <taxon>Bacillati</taxon>
        <taxon>Bacillota</taxon>
        <taxon>Bacilli</taxon>
        <taxon>Bacillales</taxon>
        <taxon>Bacillaceae</taxon>
        <taxon>Peribacillus</taxon>
    </lineage>
</organism>
<dbReference type="EMBL" id="QVTE01000008">
    <property type="protein sequence ID" value="RFU71090.1"/>
    <property type="molecule type" value="Genomic_DNA"/>
</dbReference>
<dbReference type="PANTHER" id="PTHR34386:SF1">
    <property type="entry name" value="GLUTAREDOXIN-LIKE PROTEIN NRDH"/>
    <property type="match status" value="1"/>
</dbReference>
<protein>
    <submittedName>
        <fullName evidence="2">Glutaredoxin family protein</fullName>
    </submittedName>
</protein>
<dbReference type="InterPro" id="IPR036249">
    <property type="entry name" value="Thioredoxin-like_sf"/>
</dbReference>
<dbReference type="Proteomes" id="UP000264541">
    <property type="component" value="Unassembled WGS sequence"/>
</dbReference>
<dbReference type="RefSeq" id="WP_117325317.1">
    <property type="nucleotide sequence ID" value="NZ_QVTE01000008.1"/>
</dbReference>
<sequence length="79" mass="9135">MQEIIVYSQPDCPPCKIMKMFLDEYQVSYTEKNIKADKQALKELTNKHKSYSTPTIVIDGQVIIGFDPTVLKRELNIQD</sequence>
<dbReference type="PROSITE" id="PS51354">
    <property type="entry name" value="GLUTAREDOXIN_2"/>
    <property type="match status" value="1"/>
</dbReference>
<feature type="domain" description="Glutaredoxin" evidence="1">
    <location>
        <begin position="4"/>
        <end position="63"/>
    </location>
</feature>
<comment type="caution">
    <text evidence="2">The sequence shown here is derived from an EMBL/GenBank/DDBJ whole genome shotgun (WGS) entry which is preliminary data.</text>
</comment>
<dbReference type="InterPro" id="IPR002109">
    <property type="entry name" value="Glutaredoxin"/>
</dbReference>